<evidence type="ECO:0000313" key="2">
    <source>
        <dbReference type="EMBL" id="MDP9896888.1"/>
    </source>
</evidence>
<comment type="caution">
    <text evidence="2">The sequence shown here is derived from an EMBL/GenBank/DDBJ whole genome shotgun (WGS) entry which is preliminary data.</text>
</comment>
<evidence type="ECO:0000256" key="1">
    <source>
        <dbReference type="SAM" id="MobiDB-lite"/>
    </source>
</evidence>
<reference evidence="2" key="1">
    <citation type="submission" date="2023-07" db="EMBL/GenBank/DDBJ databases">
        <title>Sorghum-associated microbial communities from plants grown in Nebraska, USA.</title>
        <authorList>
            <person name="Schachtman D."/>
        </authorList>
    </citation>
    <scope>NUCLEOTIDE SEQUENCE</scope>
    <source>
        <strain evidence="2">DS3754</strain>
    </source>
</reference>
<name>A0AAW8D896_9BURK</name>
<organism evidence="2 3">
    <name type="scientific">Variovorax boronicumulans</name>
    <dbReference type="NCBI Taxonomy" id="436515"/>
    <lineage>
        <taxon>Bacteria</taxon>
        <taxon>Pseudomonadati</taxon>
        <taxon>Pseudomonadota</taxon>
        <taxon>Betaproteobacteria</taxon>
        <taxon>Burkholderiales</taxon>
        <taxon>Comamonadaceae</taxon>
        <taxon>Variovorax</taxon>
    </lineage>
</organism>
<dbReference type="Proteomes" id="UP001242045">
    <property type="component" value="Unassembled WGS sequence"/>
</dbReference>
<dbReference type="EMBL" id="JAUSRD010000022">
    <property type="protein sequence ID" value="MDP9896888.1"/>
    <property type="molecule type" value="Genomic_DNA"/>
</dbReference>
<accession>A0AAW8D896</accession>
<protein>
    <submittedName>
        <fullName evidence="2">Uncharacterized protein</fullName>
    </submittedName>
</protein>
<proteinExistence type="predicted"/>
<gene>
    <name evidence="2" type="ORF">J2W31_006030</name>
</gene>
<dbReference type="AlphaFoldDB" id="A0AAW8D896"/>
<evidence type="ECO:0000313" key="3">
    <source>
        <dbReference type="Proteomes" id="UP001242045"/>
    </source>
</evidence>
<sequence>MLLGTKIQLPMKATTPSADTARKVSRQPKCCPMNVPSGTPVTSATVSPVNMIAMALAAFSLGTRPVAMVEPIEKNTPCARPVRMRAATSDS</sequence>
<feature type="region of interest" description="Disordered" evidence="1">
    <location>
        <begin position="1"/>
        <end position="41"/>
    </location>
</feature>